<accession>A0A8S4DUC2</accession>
<dbReference type="Proteomes" id="UP000653454">
    <property type="component" value="Unassembled WGS sequence"/>
</dbReference>
<name>A0A8S4DUC2_PLUXY</name>
<reference evidence="1" key="1">
    <citation type="submission" date="2020-11" db="EMBL/GenBank/DDBJ databases">
        <authorList>
            <person name="Whiteford S."/>
        </authorList>
    </citation>
    <scope>NUCLEOTIDE SEQUENCE</scope>
</reference>
<gene>
    <name evidence="1" type="ORF">PLXY2_LOCUS3442</name>
</gene>
<dbReference type="AlphaFoldDB" id="A0A8S4DUC2"/>
<proteinExistence type="predicted"/>
<dbReference type="EMBL" id="CAJHNJ030000009">
    <property type="protein sequence ID" value="CAG9105680.1"/>
    <property type="molecule type" value="Genomic_DNA"/>
</dbReference>
<evidence type="ECO:0000313" key="2">
    <source>
        <dbReference type="Proteomes" id="UP000653454"/>
    </source>
</evidence>
<sequence>MAPLRKVSDRQMDILLEFVERHKELAVGRYPPGPLGIQSARRLWDSAALQLYKLYSIGSGVTKTGQKF</sequence>
<evidence type="ECO:0000313" key="1">
    <source>
        <dbReference type="EMBL" id="CAG9105680.1"/>
    </source>
</evidence>
<protein>
    <submittedName>
        <fullName evidence="1">(diamondback moth) hypothetical protein</fullName>
    </submittedName>
</protein>
<comment type="caution">
    <text evidence="1">The sequence shown here is derived from an EMBL/GenBank/DDBJ whole genome shotgun (WGS) entry which is preliminary data.</text>
</comment>
<keyword evidence="2" id="KW-1185">Reference proteome</keyword>
<organism evidence="1 2">
    <name type="scientific">Plutella xylostella</name>
    <name type="common">Diamondback moth</name>
    <name type="synonym">Plutella maculipennis</name>
    <dbReference type="NCBI Taxonomy" id="51655"/>
    <lineage>
        <taxon>Eukaryota</taxon>
        <taxon>Metazoa</taxon>
        <taxon>Ecdysozoa</taxon>
        <taxon>Arthropoda</taxon>
        <taxon>Hexapoda</taxon>
        <taxon>Insecta</taxon>
        <taxon>Pterygota</taxon>
        <taxon>Neoptera</taxon>
        <taxon>Endopterygota</taxon>
        <taxon>Lepidoptera</taxon>
        <taxon>Glossata</taxon>
        <taxon>Ditrysia</taxon>
        <taxon>Yponomeutoidea</taxon>
        <taxon>Plutellidae</taxon>
        <taxon>Plutella</taxon>
    </lineage>
</organism>